<dbReference type="PANTHER" id="PTHR24006:SF733">
    <property type="entry name" value="RE52890P"/>
    <property type="match status" value="1"/>
</dbReference>
<evidence type="ECO:0000256" key="3">
    <source>
        <dbReference type="ARBA" id="ARBA00022670"/>
    </source>
</evidence>
<dbReference type="InterPro" id="IPR038765">
    <property type="entry name" value="Papain-like_cys_pep_sf"/>
</dbReference>
<dbReference type="Gene3D" id="3.90.70.10">
    <property type="entry name" value="Cysteine proteinases"/>
    <property type="match status" value="2"/>
</dbReference>
<proteinExistence type="inferred from homology"/>
<dbReference type="Pfam" id="PF00443">
    <property type="entry name" value="UCH"/>
    <property type="match status" value="2"/>
</dbReference>
<dbReference type="GO" id="GO:0004843">
    <property type="term" value="F:cysteine-type deubiquitinase activity"/>
    <property type="evidence" value="ECO:0007669"/>
    <property type="project" value="UniProtKB-UniRule"/>
</dbReference>
<dbReference type="GO" id="GO:0005634">
    <property type="term" value="C:nucleus"/>
    <property type="evidence" value="ECO:0007669"/>
    <property type="project" value="TreeGrafter"/>
</dbReference>
<dbReference type="InterPro" id="IPR050164">
    <property type="entry name" value="Peptidase_C19"/>
</dbReference>
<dbReference type="GO" id="GO:0016579">
    <property type="term" value="P:protein deubiquitination"/>
    <property type="evidence" value="ECO:0007669"/>
    <property type="project" value="InterPro"/>
</dbReference>
<dbReference type="PANTHER" id="PTHR24006">
    <property type="entry name" value="UBIQUITIN CARBOXYL-TERMINAL HYDROLASE"/>
    <property type="match status" value="1"/>
</dbReference>
<dbReference type="EMBL" id="JAWIZZ010000045">
    <property type="protein sequence ID" value="KAK5779906.1"/>
    <property type="molecule type" value="Genomic_DNA"/>
</dbReference>
<evidence type="ECO:0000256" key="7">
    <source>
        <dbReference type="SAM" id="MobiDB-lite"/>
    </source>
</evidence>
<dbReference type="PROSITE" id="PS50235">
    <property type="entry name" value="USP_3"/>
    <property type="match status" value="1"/>
</dbReference>
<evidence type="ECO:0000256" key="4">
    <source>
        <dbReference type="ARBA" id="ARBA00022801"/>
    </source>
</evidence>
<protein>
    <recommendedName>
        <fullName evidence="6">Ubiquitin carboxyl-terminal hydrolase</fullName>
        <ecNumber evidence="6">3.4.19.12</ecNumber>
    </recommendedName>
</protein>
<dbReference type="FunFam" id="3.90.70.10:FF:000131">
    <property type="entry name" value="Ubiquitin carboxyl-terminal hydrolase"/>
    <property type="match status" value="1"/>
</dbReference>
<evidence type="ECO:0000256" key="5">
    <source>
        <dbReference type="ARBA" id="ARBA00022807"/>
    </source>
</evidence>
<feature type="compositionally biased region" description="Basic residues" evidence="7">
    <location>
        <begin position="174"/>
        <end position="183"/>
    </location>
</feature>
<comment type="similarity">
    <text evidence="2 6">Belongs to the peptidase C19 family.</text>
</comment>
<evidence type="ECO:0000313" key="10">
    <source>
        <dbReference type="Proteomes" id="UP001306508"/>
    </source>
</evidence>
<gene>
    <name evidence="9" type="ORF">RI543_002445</name>
</gene>
<comment type="caution">
    <text evidence="9">The sequence shown here is derived from an EMBL/GenBank/DDBJ whole genome shotgun (WGS) entry which is preliminary data.</text>
</comment>
<dbReference type="GO" id="GO:0006508">
    <property type="term" value="P:proteolysis"/>
    <property type="evidence" value="ECO:0007669"/>
    <property type="project" value="UniProtKB-KW"/>
</dbReference>
<evidence type="ECO:0000259" key="8">
    <source>
        <dbReference type="PROSITE" id="PS50235"/>
    </source>
</evidence>
<dbReference type="InterPro" id="IPR001394">
    <property type="entry name" value="Peptidase_C19_UCH"/>
</dbReference>
<dbReference type="AlphaFoldDB" id="A0AAN8A8E5"/>
<evidence type="ECO:0000256" key="2">
    <source>
        <dbReference type="ARBA" id="ARBA00009085"/>
    </source>
</evidence>
<feature type="compositionally biased region" description="Low complexity" evidence="7">
    <location>
        <begin position="158"/>
        <end position="173"/>
    </location>
</feature>
<dbReference type="GO" id="GO:0005829">
    <property type="term" value="C:cytosol"/>
    <property type="evidence" value="ECO:0007669"/>
    <property type="project" value="TreeGrafter"/>
</dbReference>
<accession>A0AAN8A8E5</accession>
<dbReference type="SUPFAM" id="SSF54001">
    <property type="entry name" value="Cysteine proteinases"/>
    <property type="match status" value="1"/>
</dbReference>
<comment type="catalytic activity">
    <reaction evidence="1 6">
        <text>Thiol-dependent hydrolysis of ester, thioester, amide, peptide and isopeptide bonds formed by the C-terminal Gly of ubiquitin (a 76-residue protein attached to proteins as an intracellular targeting signal).</text>
        <dbReference type="EC" id="3.4.19.12"/>
    </reaction>
</comment>
<evidence type="ECO:0000256" key="6">
    <source>
        <dbReference type="RuleBase" id="RU366025"/>
    </source>
</evidence>
<dbReference type="PROSITE" id="PS00973">
    <property type="entry name" value="USP_2"/>
    <property type="match status" value="1"/>
</dbReference>
<sequence length="812" mass="93399">MHFKKLLLINKKEEYYNRTKESKEVTYKHTNNDIKLDHIIPRTIIDSDNIIFTKNLDLTTVKGSDSKEQDSDYYSTEKCYFHSSVDQQTVHASIPLLNSHYLPFGDGSNKVFGYENFGNTCYCNSVLQCLFYLDSFRAIILSFPLHLTNGFIRDSSTPTNSHNNCNNNGSVNTLRRHRKRSMDGRKKRYFTMESFQTIIKEKDKCQNDKQVNCVESDNSTKANKEKPIMNNISDNIVDQNQTKSSSFNFFSKHKKNKSLSPETYNSKDPNNKSVVKDLSANIYADDIGPAHSTVMKADYATEKLHEGCQRIIVGRSNCFPITSTESSFIVTSSISTIRSESQLLTPSSKLSDTNIEKLLNPDQTTLLKDNNGIRNSDFSINNFTSEKRKKSALIHGPIINIDYMVNVSAKPNIYNGLKDIFECITENDRLTGIVSPLQFMQILKKENILFRTSSQQDAHELLSFILNSIDDYLKTINHEGGSNYVPANFINFIEDQFKGFMKSTIKCLTCDSKTSNIESFLDFPIELINEDENISIQELFNDYKQSEFLKGSNKFYCNQCNSLQEAERSVTIDMLPHILILHLKRFEYSEELGTNVKLFNKIVYPLILDVSSSMSCGNKVYKRYELTSVVVHMGVSSRHGHYISICKSSQYGWLLFDDETVESVGESTVLKFIGDKNNQTTAYVLFYKEVFGNNFHYNGKCEIRDKSSSEVEEIVSVSDIKPQSKDKYEKRIENLIKKDDYIRELEEKKLRRLNKEHEYNEINDMAVHNIFSHISERDSNFIVPLNDNKLDDDKSTHKTNKRKSLLGSFMMK</sequence>
<name>A0AAN8A8E5_9SACH</name>
<dbReference type="InterPro" id="IPR028889">
    <property type="entry name" value="USP"/>
</dbReference>
<keyword evidence="5 6" id="KW-0788">Thiol protease</keyword>
<feature type="region of interest" description="Disordered" evidence="7">
    <location>
        <begin position="158"/>
        <end position="183"/>
    </location>
</feature>
<dbReference type="Proteomes" id="UP001306508">
    <property type="component" value="Unassembled WGS sequence"/>
</dbReference>
<keyword evidence="4 6" id="KW-0378">Hydrolase</keyword>
<reference evidence="10" key="1">
    <citation type="submission" date="2023-07" db="EMBL/GenBank/DDBJ databases">
        <title>A draft genome of Kazachstania heterogenica Y-27499.</title>
        <authorList>
            <person name="Donic C."/>
            <person name="Kralova J.S."/>
            <person name="Fidel L."/>
            <person name="Ben-Dor S."/>
            <person name="Jung S."/>
        </authorList>
    </citation>
    <scope>NUCLEOTIDE SEQUENCE [LARGE SCALE GENOMIC DNA]</scope>
    <source>
        <strain evidence="10">Y27499</strain>
    </source>
</reference>
<dbReference type="EC" id="3.4.19.12" evidence="6"/>
<organism evidence="9 10">
    <name type="scientific">Arxiozyma heterogenica</name>
    <dbReference type="NCBI Taxonomy" id="278026"/>
    <lineage>
        <taxon>Eukaryota</taxon>
        <taxon>Fungi</taxon>
        <taxon>Dikarya</taxon>
        <taxon>Ascomycota</taxon>
        <taxon>Saccharomycotina</taxon>
        <taxon>Saccharomycetes</taxon>
        <taxon>Saccharomycetales</taxon>
        <taxon>Saccharomycetaceae</taxon>
        <taxon>Arxiozyma</taxon>
    </lineage>
</organism>
<evidence type="ECO:0000256" key="1">
    <source>
        <dbReference type="ARBA" id="ARBA00000707"/>
    </source>
</evidence>
<keyword evidence="6" id="KW-0833">Ubl conjugation pathway</keyword>
<feature type="domain" description="USP" evidence="8">
    <location>
        <begin position="371"/>
        <end position="690"/>
    </location>
</feature>
<keyword evidence="3 6" id="KW-0645">Protease</keyword>
<keyword evidence="10" id="KW-1185">Reference proteome</keyword>
<dbReference type="PROSITE" id="PS00972">
    <property type="entry name" value="USP_1"/>
    <property type="match status" value="1"/>
</dbReference>
<evidence type="ECO:0000313" key="9">
    <source>
        <dbReference type="EMBL" id="KAK5779906.1"/>
    </source>
</evidence>
<dbReference type="InterPro" id="IPR018200">
    <property type="entry name" value="USP_CS"/>
</dbReference>